<evidence type="ECO:0000259" key="2">
    <source>
        <dbReference type="Pfam" id="PF16344"/>
    </source>
</evidence>
<reference evidence="4" key="1">
    <citation type="submission" date="2016-10" db="EMBL/GenBank/DDBJ databases">
        <authorList>
            <person name="Varghese N."/>
            <person name="Submissions S."/>
        </authorList>
    </citation>
    <scope>NUCLEOTIDE SEQUENCE [LARGE SCALE GENOMIC DNA]</scope>
    <source>
        <strain evidence="4">DSM 23920</strain>
    </source>
</reference>
<dbReference type="Pfam" id="PF04773">
    <property type="entry name" value="FecR"/>
    <property type="match status" value="1"/>
</dbReference>
<dbReference type="STRING" id="408074.SAMN05660909_03963"/>
<evidence type="ECO:0000259" key="1">
    <source>
        <dbReference type="Pfam" id="PF04773"/>
    </source>
</evidence>
<feature type="domain" description="FecR protein" evidence="1">
    <location>
        <begin position="127"/>
        <end position="221"/>
    </location>
</feature>
<sequence>MDIRKIRELLVGLKAGTLTKEEEVWILHFLESATEEEMSAVFPDEEWKEQQPMLVGSHELDRVYESIVPQISEEPATRIAWWKKPVIRITAAAATVLGMGVAVWQLANPGYQQYNNNATAGIEWKLITTQAGENLIIYLPDNSKIFVNGATKVMYPEKFDGPIRQIKLVEGEIFLDVAKNEQAPFKVTTGQVNINVLGTSFNVRNYKVEGLTEVAVKSGKIAVSNSGNPDSVLLTPGKRIVISETSGNSLLTETDLRSIDGWTQNEFVFNNVTLGDVFRNLEYKYGLRFEVADTKILNKHIRATFRDKSRWEILDLLSKMLHFKYQVKDSLVVIR</sequence>
<keyword evidence="4" id="KW-1185">Reference proteome</keyword>
<dbReference type="Proteomes" id="UP000199656">
    <property type="component" value="Unassembled WGS sequence"/>
</dbReference>
<name>A0A1H4EUD1_9BACT</name>
<dbReference type="Gene3D" id="3.55.50.30">
    <property type="match status" value="1"/>
</dbReference>
<dbReference type="InterPro" id="IPR012373">
    <property type="entry name" value="Ferrdict_sens_TM"/>
</dbReference>
<dbReference type="Pfam" id="PF16344">
    <property type="entry name" value="FecR_C"/>
    <property type="match status" value="1"/>
</dbReference>
<dbReference type="InterPro" id="IPR032508">
    <property type="entry name" value="FecR_C"/>
</dbReference>
<evidence type="ECO:0000313" key="4">
    <source>
        <dbReference type="Proteomes" id="UP000199656"/>
    </source>
</evidence>
<dbReference type="OrthoDB" id="1097132at2"/>
<dbReference type="AlphaFoldDB" id="A0A1H4EUD1"/>
<dbReference type="GO" id="GO:0016989">
    <property type="term" value="F:sigma factor antagonist activity"/>
    <property type="evidence" value="ECO:0007669"/>
    <property type="project" value="TreeGrafter"/>
</dbReference>
<proteinExistence type="predicted"/>
<feature type="domain" description="Protein FecR C-terminal" evidence="2">
    <location>
        <begin position="266"/>
        <end position="334"/>
    </location>
</feature>
<evidence type="ECO:0000313" key="3">
    <source>
        <dbReference type="EMBL" id="SEA88517.1"/>
    </source>
</evidence>
<accession>A0A1H4EUD1</accession>
<gene>
    <name evidence="3" type="ORF">SAMN05660909_03963</name>
</gene>
<protein>
    <submittedName>
        <fullName evidence="3">FecR family protein</fullName>
    </submittedName>
</protein>
<organism evidence="3 4">
    <name type="scientific">Chitinophaga terrae</name>
    <name type="common">ex Kim and Jung 2007</name>
    <dbReference type="NCBI Taxonomy" id="408074"/>
    <lineage>
        <taxon>Bacteria</taxon>
        <taxon>Pseudomonadati</taxon>
        <taxon>Bacteroidota</taxon>
        <taxon>Chitinophagia</taxon>
        <taxon>Chitinophagales</taxon>
        <taxon>Chitinophagaceae</taxon>
        <taxon>Chitinophaga</taxon>
    </lineage>
</organism>
<dbReference type="RefSeq" id="WP_089763660.1">
    <property type="nucleotide sequence ID" value="NZ_BKAT01000033.1"/>
</dbReference>
<dbReference type="Gene3D" id="2.60.120.1440">
    <property type="match status" value="1"/>
</dbReference>
<dbReference type="PANTHER" id="PTHR30273:SF2">
    <property type="entry name" value="PROTEIN FECR"/>
    <property type="match status" value="1"/>
</dbReference>
<dbReference type="InterPro" id="IPR006860">
    <property type="entry name" value="FecR"/>
</dbReference>
<dbReference type="PIRSF" id="PIRSF018266">
    <property type="entry name" value="FecR"/>
    <property type="match status" value="1"/>
</dbReference>
<dbReference type="EMBL" id="FNRL01000020">
    <property type="protein sequence ID" value="SEA88517.1"/>
    <property type="molecule type" value="Genomic_DNA"/>
</dbReference>
<dbReference type="PANTHER" id="PTHR30273">
    <property type="entry name" value="PERIPLASMIC SIGNAL SENSOR AND SIGMA FACTOR ACTIVATOR FECR-RELATED"/>
    <property type="match status" value="1"/>
</dbReference>